<proteinExistence type="predicted"/>
<sequence>MTTSAVTQADLEKTAEELGEKAGFLLAAAPWPDDVKAAWVHLIDEMSTDEIGEFTELLEFLFADSMTADIDDEFKKQTDAVRHTQASSQQEALAQLDALHARVRARIST</sequence>
<accession>A0A1F6M8E0</accession>
<name>A0A1F6M8E0_9BACT</name>
<protein>
    <submittedName>
        <fullName evidence="1">Uncharacterized protein</fullName>
    </submittedName>
</protein>
<dbReference type="AlphaFoldDB" id="A0A1F6M8E0"/>
<organism evidence="1 2">
    <name type="scientific">Candidatus Magasanikbacteria bacterium RIFCSPHIGHO2_02_FULL_50_9b</name>
    <dbReference type="NCBI Taxonomy" id="1798682"/>
    <lineage>
        <taxon>Bacteria</taxon>
        <taxon>Candidatus Magasanikiibacteriota</taxon>
    </lineage>
</organism>
<reference evidence="1 2" key="1">
    <citation type="journal article" date="2016" name="Nat. Commun.">
        <title>Thousands of microbial genomes shed light on interconnected biogeochemical processes in an aquifer system.</title>
        <authorList>
            <person name="Anantharaman K."/>
            <person name="Brown C.T."/>
            <person name="Hug L.A."/>
            <person name="Sharon I."/>
            <person name="Castelle C.J."/>
            <person name="Probst A.J."/>
            <person name="Thomas B.C."/>
            <person name="Singh A."/>
            <person name="Wilkins M.J."/>
            <person name="Karaoz U."/>
            <person name="Brodie E.L."/>
            <person name="Williams K.H."/>
            <person name="Hubbard S.S."/>
            <person name="Banfield J.F."/>
        </authorList>
    </citation>
    <scope>NUCLEOTIDE SEQUENCE [LARGE SCALE GENOMIC DNA]</scope>
</reference>
<dbReference type="EMBL" id="MFQD01000031">
    <property type="protein sequence ID" value="OGH67895.1"/>
    <property type="molecule type" value="Genomic_DNA"/>
</dbReference>
<dbReference type="Proteomes" id="UP000176532">
    <property type="component" value="Unassembled WGS sequence"/>
</dbReference>
<dbReference type="STRING" id="1798682.A3C15_01695"/>
<comment type="caution">
    <text evidence="1">The sequence shown here is derived from an EMBL/GenBank/DDBJ whole genome shotgun (WGS) entry which is preliminary data.</text>
</comment>
<evidence type="ECO:0000313" key="2">
    <source>
        <dbReference type="Proteomes" id="UP000176532"/>
    </source>
</evidence>
<gene>
    <name evidence="1" type="ORF">A3C15_01695</name>
</gene>
<evidence type="ECO:0000313" key="1">
    <source>
        <dbReference type="EMBL" id="OGH67895.1"/>
    </source>
</evidence>